<accession>A0A6G9YBH3</accession>
<dbReference type="InterPro" id="IPR023393">
    <property type="entry name" value="START-like_dom_sf"/>
</dbReference>
<gene>
    <name evidence="2" type="ORF">F5544_13450</name>
</gene>
<keyword evidence="3" id="KW-1185">Reference proteome</keyword>
<feature type="chain" id="PRO_5039429200" evidence="1">
    <location>
        <begin position="28"/>
        <end position="203"/>
    </location>
</feature>
<dbReference type="Pfam" id="PF10604">
    <property type="entry name" value="Polyketide_cyc2"/>
    <property type="match status" value="1"/>
</dbReference>
<feature type="signal peptide" evidence="1">
    <location>
        <begin position="1"/>
        <end position="27"/>
    </location>
</feature>
<evidence type="ECO:0000256" key="1">
    <source>
        <dbReference type="SAM" id="SignalP"/>
    </source>
</evidence>
<dbReference type="AlphaFoldDB" id="A0A6G9YBH3"/>
<organism evidence="2 3">
    <name type="scientific">Nocardia arthritidis</name>
    <dbReference type="NCBI Taxonomy" id="228602"/>
    <lineage>
        <taxon>Bacteria</taxon>
        <taxon>Bacillati</taxon>
        <taxon>Actinomycetota</taxon>
        <taxon>Actinomycetes</taxon>
        <taxon>Mycobacteriales</taxon>
        <taxon>Nocardiaceae</taxon>
        <taxon>Nocardia</taxon>
    </lineage>
</organism>
<dbReference type="EMBL" id="CP046172">
    <property type="protein sequence ID" value="QIS10579.1"/>
    <property type="molecule type" value="Genomic_DNA"/>
</dbReference>
<dbReference type="CDD" id="cd07812">
    <property type="entry name" value="SRPBCC"/>
    <property type="match status" value="1"/>
</dbReference>
<evidence type="ECO:0000313" key="2">
    <source>
        <dbReference type="EMBL" id="QIS10579.1"/>
    </source>
</evidence>
<dbReference type="SUPFAM" id="SSF55961">
    <property type="entry name" value="Bet v1-like"/>
    <property type="match status" value="1"/>
</dbReference>
<sequence>MNPAKHRGSHVNRWTATILALSGAATAAAASYAGLVTGAVPIDLGIGRRTRALGPRTVDIDAPRETVFAVLSEPYLDRQTRAMAEKIAILDRGADMVLAEHRTPLPGGLVARTTETVRFTAPERIDFRLVRGPVPYVVEQFLLAETGSGTRVEYHGEMGTDLGPVGQRWARIVVGPWENAVAATFAGVKSEAERRARTQPRAH</sequence>
<proteinExistence type="predicted"/>
<evidence type="ECO:0000313" key="3">
    <source>
        <dbReference type="Proteomes" id="UP000503540"/>
    </source>
</evidence>
<dbReference type="KEGG" id="nah:F5544_13450"/>
<reference evidence="2 3" key="1">
    <citation type="journal article" date="2019" name="ACS Chem. Biol.">
        <title>Identification and Mobilization of a Cryptic Antibiotic Biosynthesis Gene Locus from a Human-Pathogenic Nocardia Isolate.</title>
        <authorList>
            <person name="Herisse M."/>
            <person name="Ishida K."/>
            <person name="Porter J.L."/>
            <person name="Howden B."/>
            <person name="Hertweck C."/>
            <person name="Stinear T.P."/>
            <person name="Pidot S.J."/>
        </authorList>
    </citation>
    <scope>NUCLEOTIDE SEQUENCE [LARGE SCALE GENOMIC DNA]</scope>
    <source>
        <strain evidence="2 3">AUSMDU00012717</strain>
    </source>
</reference>
<protein>
    <submittedName>
        <fullName evidence="2">SRPBCC family protein</fullName>
    </submittedName>
</protein>
<dbReference type="Proteomes" id="UP000503540">
    <property type="component" value="Chromosome"/>
</dbReference>
<dbReference type="InterPro" id="IPR019587">
    <property type="entry name" value="Polyketide_cyclase/dehydratase"/>
</dbReference>
<keyword evidence="1" id="KW-0732">Signal</keyword>
<dbReference type="Gene3D" id="3.30.530.20">
    <property type="match status" value="1"/>
</dbReference>
<name>A0A6G9YBH3_9NOCA</name>